<name>A0A9D4EXV9_DREPO</name>
<sequence>MDAVCCDVGSRQNMWDENLQQIAAAMRSAMCRSIGFTANRMMQGSLYARGNGLPIATS</sequence>
<dbReference type="Proteomes" id="UP000828390">
    <property type="component" value="Unassembled WGS sequence"/>
</dbReference>
<evidence type="ECO:0000313" key="1">
    <source>
        <dbReference type="EMBL" id="KAH3786356.1"/>
    </source>
</evidence>
<evidence type="ECO:0000313" key="2">
    <source>
        <dbReference type="Proteomes" id="UP000828390"/>
    </source>
</evidence>
<proteinExistence type="predicted"/>
<organism evidence="1 2">
    <name type="scientific">Dreissena polymorpha</name>
    <name type="common">Zebra mussel</name>
    <name type="synonym">Mytilus polymorpha</name>
    <dbReference type="NCBI Taxonomy" id="45954"/>
    <lineage>
        <taxon>Eukaryota</taxon>
        <taxon>Metazoa</taxon>
        <taxon>Spiralia</taxon>
        <taxon>Lophotrochozoa</taxon>
        <taxon>Mollusca</taxon>
        <taxon>Bivalvia</taxon>
        <taxon>Autobranchia</taxon>
        <taxon>Heteroconchia</taxon>
        <taxon>Euheterodonta</taxon>
        <taxon>Imparidentia</taxon>
        <taxon>Neoheterodontei</taxon>
        <taxon>Myida</taxon>
        <taxon>Dreissenoidea</taxon>
        <taxon>Dreissenidae</taxon>
        <taxon>Dreissena</taxon>
    </lineage>
</organism>
<dbReference type="EMBL" id="JAIWYP010000008">
    <property type="protein sequence ID" value="KAH3786356.1"/>
    <property type="molecule type" value="Genomic_DNA"/>
</dbReference>
<keyword evidence="2" id="KW-1185">Reference proteome</keyword>
<accession>A0A9D4EXV9</accession>
<reference evidence="1" key="1">
    <citation type="journal article" date="2019" name="bioRxiv">
        <title>The Genome of the Zebra Mussel, Dreissena polymorpha: A Resource for Invasive Species Research.</title>
        <authorList>
            <person name="McCartney M.A."/>
            <person name="Auch B."/>
            <person name="Kono T."/>
            <person name="Mallez S."/>
            <person name="Zhang Y."/>
            <person name="Obille A."/>
            <person name="Becker A."/>
            <person name="Abrahante J.E."/>
            <person name="Garbe J."/>
            <person name="Badalamenti J.P."/>
            <person name="Herman A."/>
            <person name="Mangelson H."/>
            <person name="Liachko I."/>
            <person name="Sullivan S."/>
            <person name="Sone E.D."/>
            <person name="Koren S."/>
            <person name="Silverstein K.A.T."/>
            <person name="Beckman K.B."/>
            <person name="Gohl D.M."/>
        </authorList>
    </citation>
    <scope>NUCLEOTIDE SEQUENCE</scope>
    <source>
        <strain evidence="1">Duluth1</strain>
        <tissue evidence="1">Whole animal</tissue>
    </source>
</reference>
<comment type="caution">
    <text evidence="1">The sequence shown here is derived from an EMBL/GenBank/DDBJ whole genome shotgun (WGS) entry which is preliminary data.</text>
</comment>
<reference evidence="1" key="2">
    <citation type="submission" date="2020-11" db="EMBL/GenBank/DDBJ databases">
        <authorList>
            <person name="McCartney M.A."/>
            <person name="Auch B."/>
            <person name="Kono T."/>
            <person name="Mallez S."/>
            <person name="Becker A."/>
            <person name="Gohl D.M."/>
            <person name="Silverstein K.A.T."/>
            <person name="Koren S."/>
            <person name="Bechman K.B."/>
            <person name="Herman A."/>
            <person name="Abrahante J.E."/>
            <person name="Garbe J."/>
        </authorList>
    </citation>
    <scope>NUCLEOTIDE SEQUENCE</scope>
    <source>
        <strain evidence="1">Duluth1</strain>
        <tissue evidence="1">Whole animal</tissue>
    </source>
</reference>
<dbReference type="AlphaFoldDB" id="A0A9D4EXV9"/>
<protein>
    <submittedName>
        <fullName evidence="1">Uncharacterized protein</fullName>
    </submittedName>
</protein>
<gene>
    <name evidence="1" type="ORF">DPMN_164463</name>
</gene>